<feature type="domain" description="SMP-30/Gluconolactonase/LRE-like region" evidence="1">
    <location>
        <begin position="39"/>
        <end position="83"/>
    </location>
</feature>
<organism evidence="2 3">
    <name type="scientific">Enterobacter cloacae</name>
    <dbReference type="NCBI Taxonomy" id="550"/>
    <lineage>
        <taxon>Bacteria</taxon>
        <taxon>Pseudomonadati</taxon>
        <taxon>Pseudomonadota</taxon>
        <taxon>Gammaproteobacteria</taxon>
        <taxon>Enterobacterales</taxon>
        <taxon>Enterobacteriaceae</taxon>
        <taxon>Enterobacter</taxon>
        <taxon>Enterobacter cloacae complex</taxon>
    </lineage>
</organism>
<dbReference type="Pfam" id="PF08450">
    <property type="entry name" value="SGL"/>
    <property type="match status" value="1"/>
</dbReference>
<dbReference type="InterPro" id="IPR013658">
    <property type="entry name" value="SGL"/>
</dbReference>
<dbReference type="SUPFAM" id="SSF63829">
    <property type="entry name" value="Calcium-dependent phosphotriesterase"/>
    <property type="match status" value="1"/>
</dbReference>
<evidence type="ECO:0000313" key="3">
    <source>
        <dbReference type="Proteomes" id="UP000255106"/>
    </source>
</evidence>
<accession>A0A377LUR4</accession>
<proteinExistence type="predicted"/>
<dbReference type="AlphaFoldDB" id="A0A377LUR4"/>
<dbReference type="InterPro" id="IPR011042">
    <property type="entry name" value="6-blade_b-propeller_TolB-like"/>
</dbReference>
<reference evidence="2 3" key="1">
    <citation type="submission" date="2018-06" db="EMBL/GenBank/DDBJ databases">
        <authorList>
            <consortium name="Pathogen Informatics"/>
            <person name="Doyle S."/>
        </authorList>
    </citation>
    <scope>NUCLEOTIDE SEQUENCE [LARGE SCALE GENOMIC DNA]</scope>
    <source>
        <strain evidence="2 3">NCTC10005</strain>
    </source>
</reference>
<dbReference type="Proteomes" id="UP000255106">
    <property type="component" value="Unassembled WGS sequence"/>
</dbReference>
<gene>
    <name evidence="2" type="ORF">NCTC10005_02593</name>
</gene>
<sequence>MTVASNAMMYILKASIAGFFILGTVMAEPQLLLNYTGHLPECPTWSAEENALYWADILEGEIHRYHLPTAEHTVLSFHEEVGVSPCANAAALSSRCEAASGFPINTACCSAKSVITRRIRSLRVSMMGEPITGASSTPDLLGTG</sequence>
<dbReference type="EMBL" id="UGJB01000004">
    <property type="protein sequence ID" value="STQ09869.1"/>
    <property type="molecule type" value="Genomic_DNA"/>
</dbReference>
<evidence type="ECO:0000313" key="2">
    <source>
        <dbReference type="EMBL" id="STQ09869.1"/>
    </source>
</evidence>
<protein>
    <submittedName>
        <fullName evidence="2">SMP-30/gluconolaconase/LRE-like region-containing protein</fullName>
    </submittedName>
</protein>
<dbReference type="Gene3D" id="2.120.10.30">
    <property type="entry name" value="TolB, C-terminal domain"/>
    <property type="match status" value="1"/>
</dbReference>
<name>A0A377LUR4_ENTCL</name>
<evidence type="ECO:0000259" key="1">
    <source>
        <dbReference type="Pfam" id="PF08450"/>
    </source>
</evidence>